<dbReference type="Pfam" id="PF02604">
    <property type="entry name" value="PhdYeFM_antitox"/>
    <property type="match status" value="1"/>
</dbReference>
<dbReference type="Gene3D" id="3.40.1620.10">
    <property type="entry name" value="YefM-like domain"/>
    <property type="match status" value="1"/>
</dbReference>
<evidence type="ECO:0000256" key="2">
    <source>
        <dbReference type="RuleBase" id="RU362080"/>
    </source>
</evidence>
<comment type="caution">
    <text evidence="3">The sequence shown here is derived from an EMBL/GenBank/DDBJ whole genome shotgun (WGS) entry which is preliminary data.</text>
</comment>
<dbReference type="EMBL" id="VJXY01000041">
    <property type="protein sequence ID" value="MBD6619442.1"/>
    <property type="molecule type" value="Genomic_DNA"/>
</dbReference>
<evidence type="ECO:0000313" key="4">
    <source>
        <dbReference type="Proteomes" id="UP001165986"/>
    </source>
</evidence>
<proteinExistence type="inferred from homology"/>
<dbReference type="SUPFAM" id="SSF143120">
    <property type="entry name" value="YefM-like"/>
    <property type="match status" value="1"/>
</dbReference>
<keyword evidence="4" id="KW-1185">Reference proteome</keyword>
<dbReference type="InterPro" id="IPR051405">
    <property type="entry name" value="phD/YefM_antitoxin"/>
</dbReference>
<name>A0AA40VTT2_9NOST</name>
<dbReference type="AlphaFoldDB" id="A0AA40VTT2"/>
<dbReference type="InterPro" id="IPR036165">
    <property type="entry name" value="YefM-like_sf"/>
</dbReference>
<dbReference type="Gene3D" id="1.10.1220.170">
    <property type="match status" value="1"/>
</dbReference>
<comment type="similarity">
    <text evidence="1 2">Belongs to the phD/YefM antitoxin family.</text>
</comment>
<dbReference type="InterPro" id="IPR006442">
    <property type="entry name" value="Antitoxin_Phd/YefM"/>
</dbReference>
<organism evidence="3 4">
    <name type="scientific">Komarekiella delphini-convector SJRDD-AB1</name>
    <dbReference type="NCBI Taxonomy" id="2593771"/>
    <lineage>
        <taxon>Bacteria</taxon>
        <taxon>Bacillati</taxon>
        <taxon>Cyanobacteriota</taxon>
        <taxon>Cyanophyceae</taxon>
        <taxon>Nostocales</taxon>
        <taxon>Nostocaceae</taxon>
        <taxon>Komarekiella</taxon>
        <taxon>Komarekiella delphini-convector</taxon>
    </lineage>
</organism>
<reference evidence="3" key="1">
    <citation type="submission" date="2019-07" db="EMBL/GenBank/DDBJ databases">
        <title>Toxilogical consequences of a new and cryptic species of cyanobacteria (Komarekiella delphini-convector) recovered from the epidermis of a bottlenose dolphin and 1500 ft. in the air.</title>
        <authorList>
            <person name="Brown A.O."/>
            <person name="Dvorak P."/>
            <person name="Villanueva C.D."/>
            <person name="Foss A.J."/>
            <person name="Garvey A.D."/>
            <person name="Gibson Q.A."/>
            <person name="Johansen J.R."/>
            <person name="Casamatta D.A."/>
        </authorList>
    </citation>
    <scope>NUCLEOTIDE SEQUENCE</scope>
    <source>
        <strain evidence="3">SJRDD-AB1</strain>
    </source>
</reference>
<dbReference type="PANTHER" id="PTHR33713:SF6">
    <property type="entry name" value="ANTITOXIN YEFM"/>
    <property type="match status" value="1"/>
</dbReference>
<dbReference type="PANTHER" id="PTHR33713">
    <property type="entry name" value="ANTITOXIN YAFN-RELATED"/>
    <property type="match status" value="1"/>
</dbReference>
<protein>
    <recommendedName>
        <fullName evidence="2">Antitoxin</fullName>
    </recommendedName>
</protein>
<dbReference type="RefSeq" id="WP_191760640.1">
    <property type="nucleotide sequence ID" value="NZ_VJXY01000041.1"/>
</dbReference>
<evidence type="ECO:0000256" key="1">
    <source>
        <dbReference type="ARBA" id="ARBA00009981"/>
    </source>
</evidence>
<sequence>MPNQTNYTEACNNFDKIYEEAIQSREPVVINSEGAESVAVIPTAELNSIIETAYLFQSPENAARLLAAIERAKARTFEPRTINDLCQEFGFVEEE</sequence>
<gene>
    <name evidence="3" type="ORF">FNW02_27345</name>
</gene>
<comment type="function">
    <text evidence="2">Antitoxin component of a type II toxin-antitoxin (TA) system.</text>
</comment>
<accession>A0AA40VTT2</accession>
<evidence type="ECO:0000313" key="3">
    <source>
        <dbReference type="EMBL" id="MBD6619442.1"/>
    </source>
</evidence>
<dbReference type="Proteomes" id="UP001165986">
    <property type="component" value="Unassembled WGS sequence"/>
</dbReference>